<reference evidence="2" key="1">
    <citation type="submission" date="2019-08" db="EMBL/GenBank/DDBJ databases">
        <authorList>
            <person name="Kucharzyk K."/>
            <person name="Murdoch R.W."/>
            <person name="Higgins S."/>
            <person name="Loffler F."/>
        </authorList>
    </citation>
    <scope>NUCLEOTIDE SEQUENCE</scope>
</reference>
<proteinExistence type="predicted"/>
<feature type="compositionally biased region" description="Polar residues" evidence="1">
    <location>
        <begin position="1"/>
        <end position="14"/>
    </location>
</feature>
<accession>A0A645H557</accession>
<protein>
    <recommendedName>
        <fullName evidence="3">VCBS repeat-containing protein</fullName>
    </recommendedName>
</protein>
<comment type="caution">
    <text evidence="2">The sequence shown here is derived from an EMBL/GenBank/DDBJ whole genome shotgun (WGS) entry which is preliminary data.</text>
</comment>
<organism evidence="2">
    <name type="scientific">bioreactor metagenome</name>
    <dbReference type="NCBI Taxonomy" id="1076179"/>
    <lineage>
        <taxon>unclassified sequences</taxon>
        <taxon>metagenomes</taxon>
        <taxon>ecological metagenomes</taxon>
    </lineage>
</organism>
<evidence type="ECO:0000256" key="1">
    <source>
        <dbReference type="SAM" id="MobiDB-lite"/>
    </source>
</evidence>
<dbReference type="AlphaFoldDB" id="A0A645H557"/>
<name>A0A645H557_9ZZZZ</name>
<evidence type="ECO:0008006" key="3">
    <source>
        <dbReference type="Google" id="ProtNLM"/>
    </source>
</evidence>
<dbReference type="EMBL" id="VSSQ01087014">
    <property type="protein sequence ID" value="MPN34135.1"/>
    <property type="molecule type" value="Genomic_DNA"/>
</dbReference>
<gene>
    <name evidence="2" type="ORF">SDC9_181628</name>
</gene>
<dbReference type="InterPro" id="IPR028994">
    <property type="entry name" value="Integrin_alpha_N"/>
</dbReference>
<sequence length="193" mass="20264">MHGSNNAATVSQVEGNPDGNILTPDTSVNGARLVVVSGTNTGEWDVTQIVDSVFARALDTLPEVGNAVPMTWADYNGDGYMDLFLGRGNAGLLEAFGSLANIAEYESRILFNDGAGKLRFSDVNGDGIGGATDAGTYLFGDSLSGGYPSHWTGTMTARWTSSRCPAYRALPGVSDCWASRAPSTCTPTRQLAE</sequence>
<feature type="region of interest" description="Disordered" evidence="1">
    <location>
        <begin position="1"/>
        <end position="24"/>
    </location>
</feature>
<evidence type="ECO:0000313" key="2">
    <source>
        <dbReference type="EMBL" id="MPN34135.1"/>
    </source>
</evidence>
<dbReference type="SUPFAM" id="SSF69318">
    <property type="entry name" value="Integrin alpha N-terminal domain"/>
    <property type="match status" value="1"/>
</dbReference>